<keyword evidence="3" id="KW-1185">Reference proteome</keyword>
<feature type="region of interest" description="Disordered" evidence="1">
    <location>
        <begin position="125"/>
        <end position="144"/>
    </location>
</feature>
<evidence type="ECO:0000256" key="1">
    <source>
        <dbReference type="SAM" id="MobiDB-lite"/>
    </source>
</evidence>
<name>A0AAV2BI10_9ARAC</name>
<gene>
    <name evidence="2" type="ORF">LARSCL_LOCUS19522</name>
</gene>
<evidence type="ECO:0000313" key="2">
    <source>
        <dbReference type="EMBL" id="CAL1295861.1"/>
    </source>
</evidence>
<sequence>MSNPEETLVELCIKLESASAFDSKAADSATHEQATKYLKVLKHYIRVVFGNKNVNSYLKLFLNTLGIEPEVPGSVVGGYKFALDLLKLEHKCTGKDCVIKYKQQRSDGENFLTRMKGTNIKTKASIRQQKGNKPDKAAGAKPSKDFLSYMI</sequence>
<proteinExistence type="predicted"/>
<dbReference type="Proteomes" id="UP001497382">
    <property type="component" value="Unassembled WGS sequence"/>
</dbReference>
<reference evidence="2 3" key="1">
    <citation type="submission" date="2024-04" db="EMBL/GenBank/DDBJ databases">
        <authorList>
            <person name="Rising A."/>
            <person name="Reimegard J."/>
            <person name="Sonavane S."/>
            <person name="Akerstrom W."/>
            <person name="Nylinder S."/>
            <person name="Hedman E."/>
            <person name="Kallberg Y."/>
        </authorList>
    </citation>
    <scope>NUCLEOTIDE SEQUENCE [LARGE SCALE GENOMIC DNA]</scope>
</reference>
<evidence type="ECO:0000313" key="3">
    <source>
        <dbReference type="Proteomes" id="UP001497382"/>
    </source>
</evidence>
<dbReference type="EMBL" id="CAXIEN010000382">
    <property type="protein sequence ID" value="CAL1295861.1"/>
    <property type="molecule type" value="Genomic_DNA"/>
</dbReference>
<organism evidence="2 3">
    <name type="scientific">Larinioides sclopetarius</name>
    <dbReference type="NCBI Taxonomy" id="280406"/>
    <lineage>
        <taxon>Eukaryota</taxon>
        <taxon>Metazoa</taxon>
        <taxon>Ecdysozoa</taxon>
        <taxon>Arthropoda</taxon>
        <taxon>Chelicerata</taxon>
        <taxon>Arachnida</taxon>
        <taxon>Araneae</taxon>
        <taxon>Araneomorphae</taxon>
        <taxon>Entelegynae</taxon>
        <taxon>Araneoidea</taxon>
        <taxon>Araneidae</taxon>
        <taxon>Larinioides</taxon>
    </lineage>
</organism>
<comment type="caution">
    <text evidence="2">The sequence shown here is derived from an EMBL/GenBank/DDBJ whole genome shotgun (WGS) entry which is preliminary data.</text>
</comment>
<protein>
    <submittedName>
        <fullName evidence="2">Uncharacterized protein</fullName>
    </submittedName>
</protein>
<accession>A0AAV2BI10</accession>
<feature type="compositionally biased region" description="Basic and acidic residues" evidence="1">
    <location>
        <begin position="132"/>
        <end position="144"/>
    </location>
</feature>
<dbReference type="AlphaFoldDB" id="A0AAV2BI10"/>